<gene>
    <name evidence="1" type="ORF">PGH26_11980</name>
</gene>
<organism evidence="1 2">
    <name type="scientific">Sporosarcina jeotgali</name>
    <dbReference type="NCBI Taxonomy" id="3020056"/>
    <lineage>
        <taxon>Bacteria</taxon>
        <taxon>Bacillati</taxon>
        <taxon>Bacillota</taxon>
        <taxon>Bacilli</taxon>
        <taxon>Bacillales</taxon>
        <taxon>Caryophanaceae</taxon>
        <taxon>Sporosarcina</taxon>
    </lineage>
</organism>
<dbReference type="RefSeq" id="WP_323691287.1">
    <property type="nucleotide sequence ID" value="NZ_CP116341.1"/>
</dbReference>
<evidence type="ECO:0000313" key="2">
    <source>
        <dbReference type="Proteomes" id="UP001303532"/>
    </source>
</evidence>
<accession>A0ABZ0KTN4</accession>
<evidence type="ECO:0000313" key="1">
    <source>
        <dbReference type="EMBL" id="WOV83595.1"/>
    </source>
</evidence>
<reference evidence="1 2" key="1">
    <citation type="submission" date="2023-01" db="EMBL/GenBank/DDBJ databases">
        <title>Sporosarcina sp. nov., isolated from Korean tranditional fermented seafood 'Jeotgal'.</title>
        <authorList>
            <person name="Yang A.-I."/>
        </authorList>
    </citation>
    <scope>NUCLEOTIDE SEQUENCE [LARGE SCALE GENOMIC DNA]</scope>
    <source>
        <strain evidence="1 2">B2O-1</strain>
    </source>
</reference>
<proteinExistence type="predicted"/>
<name>A0ABZ0KTN4_9BACL</name>
<keyword evidence="2" id="KW-1185">Reference proteome</keyword>
<protein>
    <submittedName>
        <fullName evidence="1">Uncharacterized protein</fullName>
    </submittedName>
</protein>
<sequence>MCGWLGGIGQIRDGIGQLSLCIGHLERGIGQVKPTIGHETQFSRGKGLIGSTLPL</sequence>
<dbReference type="EMBL" id="CP116341">
    <property type="protein sequence ID" value="WOV83595.1"/>
    <property type="molecule type" value="Genomic_DNA"/>
</dbReference>
<dbReference type="Proteomes" id="UP001303532">
    <property type="component" value="Chromosome"/>
</dbReference>